<evidence type="ECO:0000313" key="2">
    <source>
        <dbReference type="Proteomes" id="UP000095392"/>
    </source>
</evidence>
<reference evidence="1 2" key="1">
    <citation type="submission" date="2016-09" db="EMBL/GenBank/DDBJ databases">
        <title>Draft Genome Sequence of four Alteromonas macleodii strains isolated from copper coupons and grown long-term at elevated copper levels.</title>
        <authorList>
            <person name="Cusick K."/>
            <person name="Dale J."/>
            <person name="Little B."/>
            <person name="Biffinger J."/>
        </authorList>
    </citation>
    <scope>NUCLEOTIDE SEQUENCE [LARGE SCALE GENOMIC DNA]</scope>
    <source>
        <strain evidence="1 2">KCP01</strain>
    </source>
</reference>
<evidence type="ECO:0008006" key="3">
    <source>
        <dbReference type="Google" id="ProtNLM"/>
    </source>
</evidence>
<dbReference type="EMBL" id="MIPY01000058">
    <property type="protein sequence ID" value="OES24871.1"/>
    <property type="molecule type" value="Genomic_DNA"/>
</dbReference>
<dbReference type="Proteomes" id="UP000095392">
    <property type="component" value="Unassembled WGS sequence"/>
</dbReference>
<proteinExistence type="predicted"/>
<sequence>MFDFIDEKNAMQTQPAHTHTANNDYISGCRICNTLNDGICMSACIMDKTARQALIKKYAHLFHQAKLAKQS</sequence>
<protein>
    <recommendedName>
        <fullName evidence="3">Fe-S protein</fullName>
    </recommendedName>
</protein>
<organism evidence="1 2">
    <name type="scientific">Alteromonas macleodii</name>
    <name type="common">Pseudoalteromonas macleodii</name>
    <dbReference type="NCBI Taxonomy" id="28108"/>
    <lineage>
        <taxon>Bacteria</taxon>
        <taxon>Pseudomonadati</taxon>
        <taxon>Pseudomonadota</taxon>
        <taxon>Gammaproteobacteria</taxon>
        <taxon>Alteromonadales</taxon>
        <taxon>Alteromonadaceae</taxon>
        <taxon>Alteromonas/Salinimonas group</taxon>
        <taxon>Alteromonas</taxon>
    </lineage>
</organism>
<name>A0AB36FL72_ALTMA</name>
<keyword evidence="2" id="KW-1185">Reference proteome</keyword>
<comment type="caution">
    <text evidence="1">The sequence shown here is derived from an EMBL/GenBank/DDBJ whole genome shotgun (WGS) entry which is preliminary data.</text>
</comment>
<evidence type="ECO:0000313" key="1">
    <source>
        <dbReference type="EMBL" id="OES24871.1"/>
    </source>
</evidence>
<dbReference type="AlphaFoldDB" id="A0AB36FL72"/>
<gene>
    <name evidence="1" type="ORF">BFV95_4630</name>
</gene>
<accession>A0AB36FL72</accession>